<dbReference type="PRINTS" id="PR00171">
    <property type="entry name" value="SUGRTRNSPORT"/>
</dbReference>
<comment type="similarity">
    <text evidence="2 10">Belongs to the major facilitator superfamily. Sugar transporter (TC 2.A.1.1) family.</text>
</comment>
<evidence type="ECO:0000256" key="8">
    <source>
        <dbReference type="ARBA" id="ARBA00023136"/>
    </source>
</evidence>
<feature type="coiled-coil region" evidence="11">
    <location>
        <begin position="229"/>
        <end position="256"/>
    </location>
</feature>
<dbReference type="EMBL" id="NBSK02000009">
    <property type="protein sequence ID" value="KAJ0188939.1"/>
    <property type="molecule type" value="Genomic_DNA"/>
</dbReference>
<comment type="similarity">
    <text evidence="9">Belongs to the major facilitator superfamily. Phosphate:H(+) symporter (TC 2.A.1.9) family.</text>
</comment>
<evidence type="ECO:0000256" key="7">
    <source>
        <dbReference type="ARBA" id="ARBA00022989"/>
    </source>
</evidence>
<evidence type="ECO:0000256" key="2">
    <source>
        <dbReference type="ARBA" id="ARBA00010992"/>
    </source>
</evidence>
<evidence type="ECO:0000256" key="5">
    <source>
        <dbReference type="ARBA" id="ARBA00022692"/>
    </source>
</evidence>
<evidence type="ECO:0000256" key="11">
    <source>
        <dbReference type="SAM" id="Coils"/>
    </source>
</evidence>
<feature type="transmembrane region" description="Helical" evidence="12">
    <location>
        <begin position="345"/>
        <end position="367"/>
    </location>
</feature>
<feature type="transmembrane region" description="Helical" evidence="12">
    <location>
        <begin position="198"/>
        <end position="216"/>
    </location>
</feature>
<feature type="transmembrane region" description="Helical" evidence="12">
    <location>
        <begin position="101"/>
        <end position="120"/>
    </location>
</feature>
<dbReference type="FunFam" id="1.20.1250.20:FF:000002">
    <property type="entry name" value="Sugar transport protein 13"/>
    <property type="match status" value="1"/>
</dbReference>
<dbReference type="PROSITE" id="PS00217">
    <property type="entry name" value="SUGAR_TRANSPORT_2"/>
    <property type="match status" value="1"/>
</dbReference>
<dbReference type="InterPro" id="IPR005828">
    <property type="entry name" value="MFS_sugar_transport-like"/>
</dbReference>
<evidence type="ECO:0000259" key="13">
    <source>
        <dbReference type="PROSITE" id="PS50850"/>
    </source>
</evidence>
<dbReference type="AlphaFoldDB" id="A0A9R1UKR2"/>
<proteinExistence type="inferred from homology"/>
<feature type="transmembrane region" description="Helical" evidence="12">
    <location>
        <begin position="379"/>
        <end position="397"/>
    </location>
</feature>
<name>A0A9R1UKR2_LACSA</name>
<dbReference type="InterPro" id="IPR005829">
    <property type="entry name" value="Sugar_transporter_CS"/>
</dbReference>
<feature type="transmembrane region" description="Helical" evidence="12">
    <location>
        <begin position="316"/>
        <end position="333"/>
    </location>
</feature>
<dbReference type="Gramene" id="rna-gnl|WGS:NBSK|LSAT_9X117121_mrna">
    <property type="protein sequence ID" value="cds-PLY95383.1"/>
    <property type="gene ID" value="gene-LSAT_9X117121"/>
</dbReference>
<evidence type="ECO:0000256" key="3">
    <source>
        <dbReference type="ARBA" id="ARBA00022448"/>
    </source>
</evidence>
<keyword evidence="4" id="KW-0762">Sugar transport</keyword>
<dbReference type="PANTHER" id="PTHR23500">
    <property type="entry name" value="SOLUTE CARRIER FAMILY 2, FACILITATED GLUCOSE TRANSPORTER"/>
    <property type="match status" value="1"/>
</dbReference>
<reference evidence="14 15" key="1">
    <citation type="journal article" date="2017" name="Nat. Commun.">
        <title>Genome assembly with in vitro proximity ligation data and whole-genome triplication in lettuce.</title>
        <authorList>
            <person name="Reyes-Chin-Wo S."/>
            <person name="Wang Z."/>
            <person name="Yang X."/>
            <person name="Kozik A."/>
            <person name="Arikit S."/>
            <person name="Song C."/>
            <person name="Xia L."/>
            <person name="Froenicke L."/>
            <person name="Lavelle D.O."/>
            <person name="Truco M.J."/>
            <person name="Xia R."/>
            <person name="Zhu S."/>
            <person name="Xu C."/>
            <person name="Xu H."/>
            <person name="Xu X."/>
            <person name="Cox K."/>
            <person name="Korf I."/>
            <person name="Meyers B.C."/>
            <person name="Michelmore R.W."/>
        </authorList>
    </citation>
    <scope>NUCLEOTIDE SEQUENCE [LARGE SCALE GENOMIC DNA]</scope>
    <source>
        <strain evidence="15">cv. Salinas</strain>
        <tissue evidence="14">Seedlings</tissue>
    </source>
</reference>
<keyword evidence="7 12" id="KW-1133">Transmembrane helix</keyword>
<evidence type="ECO:0000256" key="1">
    <source>
        <dbReference type="ARBA" id="ARBA00004141"/>
    </source>
</evidence>
<evidence type="ECO:0000313" key="15">
    <source>
        <dbReference type="Proteomes" id="UP000235145"/>
    </source>
</evidence>
<dbReference type="CDD" id="cd17361">
    <property type="entry name" value="MFS_STP"/>
    <property type="match status" value="1"/>
</dbReference>
<dbReference type="OrthoDB" id="5296287at2759"/>
<feature type="transmembrane region" description="Helical" evidence="12">
    <location>
        <begin position="127"/>
        <end position="147"/>
    </location>
</feature>
<dbReference type="NCBIfam" id="TIGR00879">
    <property type="entry name" value="SP"/>
    <property type="match status" value="1"/>
</dbReference>
<evidence type="ECO:0000313" key="14">
    <source>
        <dbReference type="EMBL" id="KAJ0188939.1"/>
    </source>
</evidence>
<feature type="transmembrane region" description="Helical" evidence="12">
    <location>
        <begin position="447"/>
        <end position="468"/>
    </location>
</feature>
<dbReference type="InterPro" id="IPR044778">
    <property type="entry name" value="MFS_STP/MST-like_plant"/>
</dbReference>
<keyword evidence="15" id="KW-1185">Reference proteome</keyword>
<keyword evidence="3 10" id="KW-0813">Transport</keyword>
<dbReference type="InterPro" id="IPR036259">
    <property type="entry name" value="MFS_trans_sf"/>
</dbReference>
<sequence>MEENEEVEKTPLTDTVVYICIIAGSAGLMYGYDTAVSGGVMMMKPFLKKFFPAILLKMIDNDMKQDQYCRFNSHRLTAFISSMFIAGLVSSLLAGRVTSLIGRKLSLITSGILFLTGNGLEVFAQNLAMLIAGRLFVGFGVGFANQAAPVYITEMAPSKWRGTLNTAFQFFVCCGSVLASIINFGASHSNTNLGWRLALGYASLPATLLIIGAIFIPDTPSSLIQRDKLDEALTTLSRVRSTKAEAEAELKDLVSSTEAIKLNTQNPYLKILELRYRPQLILTVAIAGFQQLTGVGMVALYAPVVMRTIGMGTEESLLAAVVIGFVNLVSVLMSTCMVDKIGRRFLFIGGGIQIIFSQVFIACTLAIQSQIVIEGFPKNYGVVVLVLMCLISSAFGWSWGPLTWLVPSEILPIEVRAAGTGISVATNLLITFILAQLSMAMLCYMKFGLFLFYGATTLLMTMVIGVFLPETKGVPLESMESVWNEHWFWKWVLSS</sequence>
<feature type="transmembrane region" description="Helical" evidence="12">
    <location>
        <begin position="167"/>
        <end position="186"/>
    </location>
</feature>
<keyword evidence="6" id="KW-0769">Symport</keyword>
<feature type="domain" description="Major facilitator superfamily (MFS) profile" evidence="13">
    <location>
        <begin position="19"/>
        <end position="472"/>
    </location>
</feature>
<evidence type="ECO:0000256" key="12">
    <source>
        <dbReference type="SAM" id="Phobius"/>
    </source>
</evidence>
<dbReference type="PROSITE" id="PS50850">
    <property type="entry name" value="MFS"/>
    <property type="match status" value="1"/>
</dbReference>
<gene>
    <name evidence="14" type="ORF">LSAT_V11C900502900</name>
</gene>
<accession>A0A9R1UKR2</accession>
<dbReference type="Proteomes" id="UP000235145">
    <property type="component" value="Unassembled WGS sequence"/>
</dbReference>
<dbReference type="GO" id="GO:0016020">
    <property type="term" value="C:membrane"/>
    <property type="evidence" value="ECO:0007669"/>
    <property type="project" value="UniProtKB-SubCell"/>
</dbReference>
<dbReference type="PANTHER" id="PTHR23500:SF44">
    <property type="entry name" value="SUGAR TRANSPORT PROTEIN 5"/>
    <property type="match status" value="1"/>
</dbReference>
<feature type="transmembrane region" description="Helical" evidence="12">
    <location>
        <begin position="280"/>
        <end position="304"/>
    </location>
</feature>
<dbReference type="Pfam" id="PF00083">
    <property type="entry name" value="Sugar_tr"/>
    <property type="match status" value="1"/>
</dbReference>
<dbReference type="InterPro" id="IPR020846">
    <property type="entry name" value="MFS_dom"/>
</dbReference>
<feature type="transmembrane region" description="Helical" evidence="12">
    <location>
        <begin position="417"/>
        <end position="435"/>
    </location>
</feature>
<comment type="caution">
    <text evidence="14">The sequence shown here is derived from an EMBL/GenBank/DDBJ whole genome shotgun (WGS) entry which is preliminary data.</text>
</comment>
<keyword evidence="5 12" id="KW-0812">Transmembrane</keyword>
<protein>
    <recommendedName>
        <fullName evidence="13">Major facilitator superfamily (MFS) profile domain-containing protein</fullName>
    </recommendedName>
</protein>
<evidence type="ECO:0000256" key="6">
    <source>
        <dbReference type="ARBA" id="ARBA00022847"/>
    </source>
</evidence>
<evidence type="ECO:0000256" key="10">
    <source>
        <dbReference type="RuleBase" id="RU003346"/>
    </source>
</evidence>
<dbReference type="Gene3D" id="1.20.1250.20">
    <property type="entry name" value="MFS general substrate transporter like domains"/>
    <property type="match status" value="1"/>
</dbReference>
<organism evidence="14 15">
    <name type="scientific">Lactuca sativa</name>
    <name type="common">Garden lettuce</name>
    <dbReference type="NCBI Taxonomy" id="4236"/>
    <lineage>
        <taxon>Eukaryota</taxon>
        <taxon>Viridiplantae</taxon>
        <taxon>Streptophyta</taxon>
        <taxon>Embryophyta</taxon>
        <taxon>Tracheophyta</taxon>
        <taxon>Spermatophyta</taxon>
        <taxon>Magnoliopsida</taxon>
        <taxon>eudicotyledons</taxon>
        <taxon>Gunneridae</taxon>
        <taxon>Pentapetalae</taxon>
        <taxon>asterids</taxon>
        <taxon>campanulids</taxon>
        <taxon>Asterales</taxon>
        <taxon>Asteraceae</taxon>
        <taxon>Cichorioideae</taxon>
        <taxon>Cichorieae</taxon>
        <taxon>Lactucinae</taxon>
        <taxon>Lactuca</taxon>
    </lineage>
</organism>
<dbReference type="GO" id="GO:0015293">
    <property type="term" value="F:symporter activity"/>
    <property type="evidence" value="ECO:0007669"/>
    <property type="project" value="UniProtKB-KW"/>
</dbReference>
<dbReference type="SUPFAM" id="SSF103473">
    <property type="entry name" value="MFS general substrate transporter"/>
    <property type="match status" value="1"/>
</dbReference>
<feature type="transmembrane region" description="Helical" evidence="12">
    <location>
        <begin position="76"/>
        <end position="95"/>
    </location>
</feature>
<evidence type="ECO:0000256" key="9">
    <source>
        <dbReference type="ARBA" id="ARBA00044504"/>
    </source>
</evidence>
<keyword evidence="11" id="KW-0175">Coiled coil</keyword>
<dbReference type="GO" id="GO:0015145">
    <property type="term" value="F:monosaccharide transmembrane transporter activity"/>
    <property type="evidence" value="ECO:0007669"/>
    <property type="project" value="InterPro"/>
</dbReference>
<evidence type="ECO:0000256" key="4">
    <source>
        <dbReference type="ARBA" id="ARBA00022597"/>
    </source>
</evidence>
<dbReference type="InterPro" id="IPR003663">
    <property type="entry name" value="Sugar/inositol_transpt"/>
</dbReference>
<comment type="subcellular location">
    <subcellularLocation>
        <location evidence="1">Membrane</location>
        <topology evidence="1">Multi-pass membrane protein</topology>
    </subcellularLocation>
</comment>
<feature type="transmembrane region" description="Helical" evidence="12">
    <location>
        <begin position="12"/>
        <end position="32"/>
    </location>
</feature>
<keyword evidence="8 12" id="KW-0472">Membrane</keyword>
<dbReference type="InterPro" id="IPR045262">
    <property type="entry name" value="STP/PLT_plant"/>
</dbReference>